<comment type="subcellular location">
    <subcellularLocation>
        <location evidence="1">Membrane</location>
        <topology evidence="1">Multi-pass membrane protein</topology>
    </subcellularLocation>
</comment>
<dbReference type="GO" id="GO:0016020">
    <property type="term" value="C:membrane"/>
    <property type="evidence" value="ECO:0007669"/>
    <property type="project" value="UniProtKB-SubCell"/>
</dbReference>
<feature type="transmembrane region" description="Helical" evidence="7">
    <location>
        <begin position="384"/>
        <end position="405"/>
    </location>
</feature>
<proteinExistence type="predicted"/>
<comment type="caution">
    <text evidence="9">The sequence shown here is derived from an EMBL/GenBank/DDBJ whole genome shotgun (WGS) entry which is preliminary data.</text>
</comment>
<evidence type="ECO:0000256" key="5">
    <source>
        <dbReference type="ARBA" id="ARBA00022989"/>
    </source>
</evidence>
<dbReference type="InterPro" id="IPR050524">
    <property type="entry name" value="APC_YAT"/>
</dbReference>
<dbReference type="GO" id="GO:0015171">
    <property type="term" value="F:amino acid transmembrane transporter activity"/>
    <property type="evidence" value="ECO:0007669"/>
    <property type="project" value="TreeGrafter"/>
</dbReference>
<keyword evidence="3 7" id="KW-0812">Transmembrane</keyword>
<accession>A0AA40BN29</accession>
<evidence type="ECO:0000259" key="8">
    <source>
        <dbReference type="Pfam" id="PF00324"/>
    </source>
</evidence>
<feature type="transmembrane region" description="Helical" evidence="7">
    <location>
        <begin position="166"/>
        <end position="187"/>
    </location>
</feature>
<evidence type="ECO:0000256" key="3">
    <source>
        <dbReference type="ARBA" id="ARBA00022692"/>
    </source>
</evidence>
<reference evidence="9" key="1">
    <citation type="submission" date="2023-06" db="EMBL/GenBank/DDBJ databases">
        <title>Genome-scale phylogeny and comparative genomics of the fungal order Sordariales.</title>
        <authorList>
            <consortium name="Lawrence Berkeley National Laboratory"/>
            <person name="Hensen N."/>
            <person name="Bonometti L."/>
            <person name="Westerberg I."/>
            <person name="Brannstrom I.O."/>
            <person name="Guillou S."/>
            <person name="Cros-Aarteil S."/>
            <person name="Calhoun S."/>
            <person name="Haridas S."/>
            <person name="Kuo A."/>
            <person name="Mondo S."/>
            <person name="Pangilinan J."/>
            <person name="Riley R."/>
            <person name="Labutti K."/>
            <person name="Andreopoulos B."/>
            <person name="Lipzen A."/>
            <person name="Chen C."/>
            <person name="Yanf M."/>
            <person name="Daum C."/>
            <person name="Ng V."/>
            <person name="Clum A."/>
            <person name="Steindorff A."/>
            <person name="Ohm R."/>
            <person name="Martin F."/>
            <person name="Silar P."/>
            <person name="Natvig D."/>
            <person name="Lalanne C."/>
            <person name="Gautier V."/>
            <person name="Ament-Velasquez S.L."/>
            <person name="Kruys A."/>
            <person name="Hutchinson M.I."/>
            <person name="Powell A.J."/>
            <person name="Barry K."/>
            <person name="Miller A.N."/>
            <person name="Grigoriev I.V."/>
            <person name="Debuchy R."/>
            <person name="Gladieux P."/>
            <person name="Thoren M.H."/>
            <person name="Johannesson H."/>
        </authorList>
    </citation>
    <scope>NUCLEOTIDE SEQUENCE</scope>
    <source>
        <strain evidence="9">CBS 540.89</strain>
    </source>
</reference>
<dbReference type="Proteomes" id="UP001172159">
    <property type="component" value="Unassembled WGS sequence"/>
</dbReference>
<evidence type="ECO:0000313" key="9">
    <source>
        <dbReference type="EMBL" id="KAK0737222.1"/>
    </source>
</evidence>
<feature type="transmembrane region" description="Helical" evidence="7">
    <location>
        <begin position="425"/>
        <end position="445"/>
    </location>
</feature>
<name>A0AA40BN29_9PEZI</name>
<feature type="transmembrane region" description="Helical" evidence="7">
    <location>
        <begin position="86"/>
        <end position="107"/>
    </location>
</feature>
<feature type="transmembrane region" description="Helical" evidence="7">
    <location>
        <begin position="451"/>
        <end position="476"/>
    </location>
</feature>
<gene>
    <name evidence="9" type="ORF">B0T21DRAFT_383238</name>
</gene>
<dbReference type="PIRSF" id="PIRSF006060">
    <property type="entry name" value="AA_transporter"/>
    <property type="match status" value="1"/>
</dbReference>
<keyword evidence="4" id="KW-0029">Amino-acid transport</keyword>
<feature type="domain" description="Amino acid permease/ SLC12A" evidence="8">
    <location>
        <begin position="87"/>
        <end position="555"/>
    </location>
</feature>
<dbReference type="EMBL" id="JAUKTV010000005">
    <property type="protein sequence ID" value="KAK0737222.1"/>
    <property type="molecule type" value="Genomic_DNA"/>
</dbReference>
<sequence length="569" mass="62297">MVTPACSSTDGPGPWLSCVLTDGQPHSLRATSFATIRIAILLSIGDSYLANAPGAQDVSSSEEAGIVDEGVEGPDDLHRGMRPRQLNMMAIAGAIGTGLIIGTGTTLKFGPGSLLIGYVLMGFVVYIVMVALGEMGAWLPHKKSFSGYATRFVDPAMGFATGWNYFFKYVIVLPNNLTATGIILQYWVKDLNVSVWIVVFGVVIILLNLIHVRFFGEAEFWMSLAKALVIIMLILMCFIISLGGSPSGVRSGFWYWTDPGAFAEYNVRWKDDYFYVTGSTGRFLGVWACIVQATFAYLGTELVGVAFGETPDPRRNVPRAVNQTLLRIVFFYVAGVLVLGMAVPYNSPELLRATRERIGGLASPFTVAAQRAGVNKLADAVNGMLLVFTISAANSDIYLASRTVWALAKDRQAPEIMERTNKRGVPIPAVALSSIFIALGFMNATKDAATVFGYFVSLVTVFGALNWVAVLVSYISMIRAMKVQGIPRSIMPYRNPLLPWGSYIALGVTFLVIIFSGYSAFIPQFQIDKFMTSYIGILVYVVNILVWKWLKKTKRVRPEDMDLLTGRRA</sequence>
<feature type="transmembrane region" description="Helical" evidence="7">
    <location>
        <begin position="193"/>
        <end position="212"/>
    </location>
</feature>
<keyword evidence="2" id="KW-0813">Transport</keyword>
<feature type="transmembrane region" description="Helical" evidence="7">
    <location>
        <begin position="224"/>
        <end position="244"/>
    </location>
</feature>
<feature type="transmembrane region" description="Helical" evidence="7">
    <location>
        <begin position="113"/>
        <end position="133"/>
    </location>
</feature>
<dbReference type="PANTHER" id="PTHR43341">
    <property type="entry name" value="AMINO ACID PERMEASE"/>
    <property type="match status" value="1"/>
</dbReference>
<keyword evidence="5 7" id="KW-1133">Transmembrane helix</keyword>
<keyword evidence="10" id="KW-1185">Reference proteome</keyword>
<dbReference type="InterPro" id="IPR004841">
    <property type="entry name" value="AA-permease/SLC12A_dom"/>
</dbReference>
<dbReference type="Gene3D" id="1.20.1740.10">
    <property type="entry name" value="Amino acid/polyamine transporter I"/>
    <property type="match status" value="1"/>
</dbReference>
<dbReference type="AlphaFoldDB" id="A0AA40BN29"/>
<dbReference type="PANTHER" id="PTHR43341:SF9">
    <property type="entry name" value="DICARBOXYLIC AMINO ACID PERMEASE"/>
    <property type="match status" value="1"/>
</dbReference>
<feature type="transmembrane region" description="Helical" evidence="7">
    <location>
        <begin position="284"/>
        <end position="307"/>
    </location>
</feature>
<feature type="transmembrane region" description="Helical" evidence="7">
    <location>
        <begin position="328"/>
        <end position="345"/>
    </location>
</feature>
<feature type="transmembrane region" description="Helical" evidence="7">
    <location>
        <begin position="497"/>
        <end position="518"/>
    </location>
</feature>
<dbReference type="FunFam" id="1.20.1740.10:FF:000006">
    <property type="entry name" value="General amino acid permease"/>
    <property type="match status" value="1"/>
</dbReference>
<evidence type="ECO:0000256" key="1">
    <source>
        <dbReference type="ARBA" id="ARBA00004141"/>
    </source>
</evidence>
<evidence type="ECO:0000256" key="6">
    <source>
        <dbReference type="ARBA" id="ARBA00023136"/>
    </source>
</evidence>
<feature type="transmembrane region" description="Helical" evidence="7">
    <location>
        <begin position="530"/>
        <end position="550"/>
    </location>
</feature>
<evidence type="ECO:0000313" key="10">
    <source>
        <dbReference type="Proteomes" id="UP001172159"/>
    </source>
</evidence>
<protein>
    <submittedName>
        <fullName evidence="9">Amino acid permease/ SLC12A domain-containing protein</fullName>
    </submittedName>
</protein>
<dbReference type="Pfam" id="PF00324">
    <property type="entry name" value="AA_permease"/>
    <property type="match status" value="1"/>
</dbReference>
<evidence type="ECO:0000256" key="2">
    <source>
        <dbReference type="ARBA" id="ARBA00022448"/>
    </source>
</evidence>
<evidence type="ECO:0000256" key="7">
    <source>
        <dbReference type="SAM" id="Phobius"/>
    </source>
</evidence>
<organism evidence="9 10">
    <name type="scientific">Apiosordaria backusii</name>
    <dbReference type="NCBI Taxonomy" id="314023"/>
    <lineage>
        <taxon>Eukaryota</taxon>
        <taxon>Fungi</taxon>
        <taxon>Dikarya</taxon>
        <taxon>Ascomycota</taxon>
        <taxon>Pezizomycotina</taxon>
        <taxon>Sordariomycetes</taxon>
        <taxon>Sordariomycetidae</taxon>
        <taxon>Sordariales</taxon>
        <taxon>Lasiosphaeriaceae</taxon>
        <taxon>Apiosordaria</taxon>
    </lineage>
</organism>
<evidence type="ECO:0000256" key="4">
    <source>
        <dbReference type="ARBA" id="ARBA00022970"/>
    </source>
</evidence>
<keyword evidence="6 7" id="KW-0472">Membrane</keyword>